<keyword evidence="3 4" id="KW-0067">ATP-binding</keyword>
<proteinExistence type="predicted"/>
<dbReference type="InterPro" id="IPR030679">
    <property type="entry name" value="ABC_ATPase_HisP-typ"/>
</dbReference>
<dbReference type="InterPro" id="IPR027417">
    <property type="entry name" value="P-loop_NTPase"/>
</dbReference>
<dbReference type="PANTHER" id="PTHR43166">
    <property type="entry name" value="AMINO ACID IMPORT ATP-BINDING PROTEIN"/>
    <property type="match status" value="1"/>
</dbReference>
<evidence type="ECO:0000256" key="1">
    <source>
        <dbReference type="ARBA" id="ARBA00022448"/>
    </source>
</evidence>
<dbReference type="InterPro" id="IPR050086">
    <property type="entry name" value="MetN_ABC_transporter-like"/>
</dbReference>
<dbReference type="Proteomes" id="UP000478636">
    <property type="component" value="Unassembled WGS sequence"/>
</dbReference>
<evidence type="ECO:0000313" key="5">
    <source>
        <dbReference type="Proteomes" id="UP000478636"/>
    </source>
</evidence>
<keyword evidence="1" id="KW-0813">Transport</keyword>
<accession>A0A6L7ABD6</accession>
<sequence length="247" mass="27307">MIEVKALRKKFNNHEVLKGVDLALQPGEVVTILGPSGSGKTTFLRCLNFLEQADSGAIKVDGDWVSFDQATTDDVMKLRRSMGMVFQNYALFLNKTARQNIMEPMTLVHQVSQTAAFDRATELLQAIGLADFGDYYPAQLSGGQQQRIGIARALAVHPTVLLFDEPTAALDPELVGEVLKVMKAVKQAGVAMIVVTHEMQFAYEVSDRVIFMADGAIVEQGTPQQIFEAPQEPRTQAFLNRFKVRYA</sequence>
<dbReference type="KEGG" id="llf:BCR17_00130"/>
<dbReference type="InterPro" id="IPR003593">
    <property type="entry name" value="AAA+_ATPase"/>
</dbReference>
<dbReference type="PROSITE" id="PS00211">
    <property type="entry name" value="ABC_TRANSPORTER_1"/>
    <property type="match status" value="1"/>
</dbReference>
<dbReference type="Gene3D" id="3.40.50.300">
    <property type="entry name" value="P-loop containing nucleotide triphosphate hydrolases"/>
    <property type="match status" value="1"/>
</dbReference>
<dbReference type="InterPro" id="IPR017871">
    <property type="entry name" value="ABC_transporter-like_CS"/>
</dbReference>
<dbReference type="GO" id="GO:0016887">
    <property type="term" value="F:ATP hydrolysis activity"/>
    <property type="evidence" value="ECO:0007669"/>
    <property type="project" value="InterPro"/>
</dbReference>
<dbReference type="AlphaFoldDB" id="A0A6L7ABD6"/>
<dbReference type="Pfam" id="PF00005">
    <property type="entry name" value="ABC_tran"/>
    <property type="match status" value="1"/>
</dbReference>
<reference evidence="4 5" key="1">
    <citation type="submission" date="2019-12" db="EMBL/GenBank/DDBJ databases">
        <title>Complete genome sequence of Leuconostoc lactis strain AVN1 provides insights into metabolic potential.</title>
        <authorList>
            <person name="Besrour N."/>
            <person name="Najjari A."/>
            <person name="Fhoula I."/>
            <person name="Jaballah S."/>
            <person name="Klibi N."/>
            <person name="Ouzari H.I."/>
        </authorList>
    </citation>
    <scope>NUCLEOTIDE SEQUENCE [LARGE SCALE GENOMIC DNA]</scope>
    <source>
        <strain evidence="4 5">AVN1</strain>
    </source>
</reference>
<evidence type="ECO:0000256" key="2">
    <source>
        <dbReference type="ARBA" id="ARBA00022741"/>
    </source>
</evidence>
<dbReference type="GO" id="GO:0015424">
    <property type="term" value="F:ABC-type amino acid transporter activity"/>
    <property type="evidence" value="ECO:0007669"/>
    <property type="project" value="InterPro"/>
</dbReference>
<keyword evidence="2" id="KW-0547">Nucleotide-binding</keyword>
<dbReference type="RefSeq" id="WP_029509373.1">
    <property type="nucleotide sequence ID" value="NZ_CAUSCP010000013.1"/>
</dbReference>
<dbReference type="PANTHER" id="PTHR43166:SF15">
    <property type="entry name" value="HISTIDINE TRANSPORT ATP-BINDING PROTEIN HISP"/>
    <property type="match status" value="1"/>
</dbReference>
<comment type="caution">
    <text evidence="4">The sequence shown here is derived from an EMBL/GenBank/DDBJ whole genome shotgun (WGS) entry which is preliminary data.</text>
</comment>
<evidence type="ECO:0000313" key="4">
    <source>
        <dbReference type="EMBL" id="MWN21072.1"/>
    </source>
</evidence>
<dbReference type="PROSITE" id="PS50893">
    <property type="entry name" value="ABC_TRANSPORTER_2"/>
    <property type="match status" value="1"/>
</dbReference>
<dbReference type="InterPro" id="IPR003439">
    <property type="entry name" value="ABC_transporter-like_ATP-bd"/>
</dbReference>
<dbReference type="SMART" id="SM00382">
    <property type="entry name" value="AAA"/>
    <property type="match status" value="1"/>
</dbReference>
<dbReference type="GO" id="GO:0005524">
    <property type="term" value="F:ATP binding"/>
    <property type="evidence" value="ECO:0007669"/>
    <property type="project" value="UniProtKB-KW"/>
</dbReference>
<dbReference type="PIRSF" id="PIRSF039085">
    <property type="entry name" value="ABC_ATPase_HisP"/>
    <property type="match status" value="1"/>
</dbReference>
<organism evidence="4 5">
    <name type="scientific">Leuconostoc lactis</name>
    <dbReference type="NCBI Taxonomy" id="1246"/>
    <lineage>
        <taxon>Bacteria</taxon>
        <taxon>Bacillati</taxon>
        <taxon>Bacillota</taxon>
        <taxon>Bacilli</taxon>
        <taxon>Lactobacillales</taxon>
        <taxon>Lactobacillaceae</taxon>
        <taxon>Leuconostoc</taxon>
    </lineage>
</organism>
<evidence type="ECO:0000256" key="3">
    <source>
        <dbReference type="ARBA" id="ARBA00022840"/>
    </source>
</evidence>
<protein>
    <submittedName>
        <fullName evidence="4">ATP-binding cassette domain-containing protein</fullName>
    </submittedName>
</protein>
<dbReference type="EMBL" id="WSZI01000013">
    <property type="protein sequence ID" value="MWN21072.1"/>
    <property type="molecule type" value="Genomic_DNA"/>
</dbReference>
<gene>
    <name evidence="4" type="ORF">GQS40_05195</name>
</gene>
<name>A0A6L7ABD6_LEULA</name>
<dbReference type="SUPFAM" id="SSF52540">
    <property type="entry name" value="P-loop containing nucleoside triphosphate hydrolases"/>
    <property type="match status" value="1"/>
</dbReference>